<dbReference type="PANTHER" id="PTHR43133">
    <property type="entry name" value="RNA POLYMERASE ECF-TYPE SIGMA FACTO"/>
    <property type="match status" value="1"/>
</dbReference>
<dbReference type="RefSeq" id="WP_085412284.1">
    <property type="nucleotide sequence ID" value="NZ_WAEL01000002.1"/>
</dbReference>
<dbReference type="Pfam" id="PF08281">
    <property type="entry name" value="Sigma70_r4_2"/>
    <property type="match status" value="1"/>
</dbReference>
<dbReference type="EMBL" id="WAEL01000002">
    <property type="protein sequence ID" value="NID09833.1"/>
    <property type="molecule type" value="Genomic_DNA"/>
</dbReference>
<organism evidence="8 9">
    <name type="scientific">Fibrivirga algicola</name>
    <dbReference type="NCBI Taxonomy" id="2950420"/>
    <lineage>
        <taxon>Bacteria</taxon>
        <taxon>Pseudomonadati</taxon>
        <taxon>Bacteroidota</taxon>
        <taxon>Cytophagia</taxon>
        <taxon>Cytophagales</taxon>
        <taxon>Spirosomataceae</taxon>
        <taxon>Fibrivirga</taxon>
    </lineage>
</organism>
<dbReference type="InterPro" id="IPR007627">
    <property type="entry name" value="RNA_pol_sigma70_r2"/>
</dbReference>
<dbReference type="Gene3D" id="1.10.10.10">
    <property type="entry name" value="Winged helix-like DNA-binding domain superfamily/Winged helix DNA-binding domain"/>
    <property type="match status" value="1"/>
</dbReference>
<sequence length="191" mass="22669">MPTLVEVQVSDQELIRLYLCTADHQYFTQLYTRHRQRVYQQCLTYTNNADDADDFVQEIFLRLMQKLKGYRGEAQFTTWLRSMVTNYCLDQLRRKKREQALWCSYEIQLTYGSSLITVTEESVTHHAYERMINQLPVMQRELLYNKYGRGISINDIAIHQGLTPSAVKMRIKRARELAGALYRQQLDIDEE</sequence>
<name>A0ABX0QD12_9BACT</name>
<evidence type="ECO:0000256" key="4">
    <source>
        <dbReference type="ARBA" id="ARBA00023125"/>
    </source>
</evidence>
<evidence type="ECO:0000256" key="2">
    <source>
        <dbReference type="ARBA" id="ARBA00023015"/>
    </source>
</evidence>
<accession>A0ABX0QD12</accession>
<keyword evidence="4" id="KW-0238">DNA-binding</keyword>
<evidence type="ECO:0000313" key="8">
    <source>
        <dbReference type="EMBL" id="NID09833.1"/>
    </source>
</evidence>
<dbReference type="InterPro" id="IPR013249">
    <property type="entry name" value="RNA_pol_sigma70_r4_t2"/>
</dbReference>
<dbReference type="NCBIfam" id="TIGR02937">
    <property type="entry name" value="sigma70-ECF"/>
    <property type="match status" value="1"/>
</dbReference>
<proteinExistence type="inferred from homology"/>
<dbReference type="InterPro" id="IPR036388">
    <property type="entry name" value="WH-like_DNA-bd_sf"/>
</dbReference>
<comment type="similarity">
    <text evidence="1">Belongs to the sigma-70 factor family. ECF subfamily.</text>
</comment>
<dbReference type="InterPro" id="IPR013325">
    <property type="entry name" value="RNA_pol_sigma_r2"/>
</dbReference>
<reference evidence="8" key="1">
    <citation type="submission" date="2024-05" db="EMBL/GenBank/DDBJ databases">
        <authorList>
            <person name="Jung D.-H."/>
        </authorList>
    </citation>
    <scope>NUCLEOTIDE SEQUENCE</scope>
    <source>
        <strain evidence="8">JA-25</strain>
    </source>
</reference>
<evidence type="ECO:0000259" key="6">
    <source>
        <dbReference type="Pfam" id="PF04542"/>
    </source>
</evidence>
<dbReference type="Gene3D" id="1.10.1740.10">
    <property type="match status" value="1"/>
</dbReference>
<keyword evidence="5" id="KW-0804">Transcription</keyword>
<evidence type="ECO:0000313" key="9">
    <source>
        <dbReference type="Proteomes" id="UP000606008"/>
    </source>
</evidence>
<evidence type="ECO:0000256" key="1">
    <source>
        <dbReference type="ARBA" id="ARBA00010641"/>
    </source>
</evidence>
<dbReference type="SUPFAM" id="SSF88946">
    <property type="entry name" value="Sigma2 domain of RNA polymerase sigma factors"/>
    <property type="match status" value="1"/>
</dbReference>
<evidence type="ECO:0000256" key="5">
    <source>
        <dbReference type="ARBA" id="ARBA00023163"/>
    </source>
</evidence>
<keyword evidence="2" id="KW-0805">Transcription regulation</keyword>
<dbReference type="InterPro" id="IPR039425">
    <property type="entry name" value="RNA_pol_sigma-70-like"/>
</dbReference>
<keyword evidence="9" id="KW-1185">Reference proteome</keyword>
<feature type="domain" description="RNA polymerase sigma-70 region 2" evidence="6">
    <location>
        <begin position="30"/>
        <end position="97"/>
    </location>
</feature>
<dbReference type="PANTHER" id="PTHR43133:SF8">
    <property type="entry name" value="RNA POLYMERASE SIGMA FACTOR HI_1459-RELATED"/>
    <property type="match status" value="1"/>
</dbReference>
<dbReference type="InterPro" id="IPR014284">
    <property type="entry name" value="RNA_pol_sigma-70_dom"/>
</dbReference>
<evidence type="ECO:0000256" key="3">
    <source>
        <dbReference type="ARBA" id="ARBA00023082"/>
    </source>
</evidence>
<dbReference type="Pfam" id="PF04542">
    <property type="entry name" value="Sigma70_r2"/>
    <property type="match status" value="1"/>
</dbReference>
<feature type="domain" description="RNA polymerase sigma factor 70 region 4 type 2" evidence="7">
    <location>
        <begin position="127"/>
        <end position="176"/>
    </location>
</feature>
<protein>
    <submittedName>
        <fullName evidence="8">RNA polymerase sigma factor</fullName>
    </submittedName>
</protein>
<dbReference type="InterPro" id="IPR013324">
    <property type="entry name" value="RNA_pol_sigma_r3/r4-like"/>
</dbReference>
<dbReference type="Proteomes" id="UP000606008">
    <property type="component" value="Unassembled WGS sequence"/>
</dbReference>
<dbReference type="SUPFAM" id="SSF88659">
    <property type="entry name" value="Sigma3 and sigma4 domains of RNA polymerase sigma factors"/>
    <property type="match status" value="1"/>
</dbReference>
<comment type="caution">
    <text evidence="8">The sequence shown here is derived from an EMBL/GenBank/DDBJ whole genome shotgun (WGS) entry which is preliminary data.</text>
</comment>
<evidence type="ECO:0000259" key="7">
    <source>
        <dbReference type="Pfam" id="PF08281"/>
    </source>
</evidence>
<keyword evidence="3" id="KW-0731">Sigma factor</keyword>
<gene>
    <name evidence="8" type="ORF">F7231_06595</name>
</gene>